<keyword evidence="10" id="KW-0732">Signal</keyword>
<gene>
    <name evidence="23" type="primary">LecRK1;1</name>
    <name evidence="25" type="synonym">11435389</name>
    <name evidence="24" type="ordered locus">MTR_1g014240</name>
</gene>
<proteinExistence type="evidence at transcript level"/>
<keyword evidence="12 19" id="KW-0547">Nucleotide-binding</keyword>
<dbReference type="InterPro" id="IPR019825">
    <property type="entry name" value="Lectin_legB_Mn/Ca_BS"/>
</dbReference>
<dbReference type="Gene3D" id="2.60.120.200">
    <property type="match status" value="1"/>
</dbReference>
<evidence type="ECO:0000256" key="17">
    <source>
        <dbReference type="ARBA" id="ARBA00023170"/>
    </source>
</evidence>
<dbReference type="InterPro" id="IPR000719">
    <property type="entry name" value="Prot_kinase_dom"/>
</dbReference>
<keyword evidence="6" id="KW-1003">Cell membrane</keyword>
<dbReference type="Pfam" id="PF00139">
    <property type="entry name" value="Lectin_legB"/>
    <property type="match status" value="1"/>
</dbReference>
<evidence type="ECO:0000259" key="22">
    <source>
        <dbReference type="PROSITE" id="PS50011"/>
    </source>
</evidence>
<feature type="compositionally biased region" description="Polar residues" evidence="20">
    <location>
        <begin position="658"/>
        <end position="678"/>
    </location>
</feature>
<dbReference type="PROSITE" id="PS00307">
    <property type="entry name" value="LECTIN_LEGUME_BETA"/>
    <property type="match status" value="1"/>
</dbReference>
<keyword evidence="15 21" id="KW-1133">Transmembrane helix</keyword>
<evidence type="ECO:0000313" key="24">
    <source>
        <dbReference type="EMBL" id="AES59128.1"/>
    </source>
</evidence>
<evidence type="ECO:0000256" key="16">
    <source>
        <dbReference type="ARBA" id="ARBA00023136"/>
    </source>
</evidence>
<comment type="similarity">
    <text evidence="2">Belongs to the leguminous lectin family.</text>
</comment>
<dbReference type="EC" id="2.7.11.1" evidence="5"/>
<feature type="domain" description="Protein kinase" evidence="22">
    <location>
        <begin position="367"/>
        <end position="640"/>
    </location>
</feature>
<comment type="similarity">
    <text evidence="4">In the C-terminal section; belongs to the protein kinase superfamily. Ser/Thr protein kinase family.</text>
</comment>
<feature type="transmembrane region" description="Helical" evidence="21">
    <location>
        <begin position="297"/>
        <end position="322"/>
    </location>
</feature>
<dbReference type="InterPro" id="IPR001220">
    <property type="entry name" value="Legume_lectin_dom"/>
</dbReference>
<reference evidence="24 26" key="3">
    <citation type="journal article" date="2014" name="BMC Genomics">
        <title>An improved genome release (version Mt4.0) for the model legume Medicago truncatula.</title>
        <authorList>
            <person name="Tang H."/>
            <person name="Krishnakumar V."/>
            <person name="Bidwell S."/>
            <person name="Rosen B."/>
            <person name="Chan A."/>
            <person name="Zhou S."/>
            <person name="Gentzbittel L."/>
            <person name="Childs K.L."/>
            <person name="Yandell M."/>
            <person name="Gundlach H."/>
            <person name="Mayer K.F."/>
            <person name="Schwartz D.C."/>
            <person name="Town C.D."/>
        </authorList>
    </citation>
    <scope>GENOME REANNOTATION</scope>
    <source>
        <strain evidence="25 26">cv. Jemalong A17</strain>
    </source>
</reference>
<evidence type="ECO:0000256" key="5">
    <source>
        <dbReference type="ARBA" id="ARBA00012513"/>
    </source>
</evidence>
<evidence type="ECO:0000313" key="26">
    <source>
        <dbReference type="Proteomes" id="UP000002051"/>
    </source>
</evidence>
<dbReference type="EMBL" id="CM001217">
    <property type="protein sequence ID" value="AES59128.1"/>
    <property type="molecule type" value="Genomic_DNA"/>
</dbReference>
<dbReference type="PaxDb" id="3880-AES59128"/>
<dbReference type="GO" id="GO:0030246">
    <property type="term" value="F:carbohydrate binding"/>
    <property type="evidence" value="ECO:0007669"/>
    <property type="project" value="UniProtKB-KW"/>
</dbReference>
<dbReference type="InterPro" id="IPR011009">
    <property type="entry name" value="Kinase-like_dom_sf"/>
</dbReference>
<keyword evidence="26" id="KW-1185">Reference proteome</keyword>
<name>Q6UY57_MEDTR</name>
<feature type="transmembrane region" description="Helical" evidence="21">
    <location>
        <begin position="12"/>
        <end position="32"/>
    </location>
</feature>
<dbReference type="InterPro" id="IPR013320">
    <property type="entry name" value="ConA-like_dom_sf"/>
</dbReference>
<comment type="similarity">
    <text evidence="3">In the N-terminal section; belongs to the leguminous lectin family.</text>
</comment>
<dbReference type="InterPro" id="IPR050528">
    <property type="entry name" value="L-type_Lectin-RKs"/>
</dbReference>
<accession>Q6UY57</accession>
<reference evidence="25" key="4">
    <citation type="submission" date="2015-04" db="UniProtKB">
        <authorList>
            <consortium name="EnsemblPlants"/>
        </authorList>
    </citation>
    <scope>IDENTIFICATION</scope>
    <source>
        <strain evidence="25">cv. Jemalong A17</strain>
    </source>
</reference>
<dbReference type="Gene3D" id="3.30.200.20">
    <property type="entry name" value="Phosphorylase Kinase, domain 1"/>
    <property type="match status" value="1"/>
</dbReference>
<keyword evidence="9 21" id="KW-0812">Transmembrane</keyword>
<reference evidence="24 26" key="2">
    <citation type="journal article" date="2011" name="Nature">
        <title>The Medicago genome provides insight into the evolution of rhizobial symbioses.</title>
        <authorList>
            <person name="Young N.D."/>
            <person name="Debelle F."/>
            <person name="Oldroyd G.E."/>
            <person name="Geurts R."/>
            <person name="Cannon S.B."/>
            <person name="Udvardi M.K."/>
            <person name="Benedito V.A."/>
            <person name="Mayer K.F."/>
            <person name="Gouzy J."/>
            <person name="Schoof H."/>
            <person name="Van de Peer Y."/>
            <person name="Proost S."/>
            <person name="Cook D.R."/>
            <person name="Meyers B.C."/>
            <person name="Spannagl M."/>
            <person name="Cheung F."/>
            <person name="De Mita S."/>
            <person name="Krishnakumar V."/>
            <person name="Gundlach H."/>
            <person name="Zhou S."/>
            <person name="Mudge J."/>
            <person name="Bharti A.K."/>
            <person name="Murray J.D."/>
            <person name="Naoumkina M.A."/>
            <person name="Rosen B."/>
            <person name="Silverstein K.A."/>
            <person name="Tang H."/>
            <person name="Rombauts S."/>
            <person name="Zhao P.X."/>
            <person name="Zhou P."/>
            <person name="Barbe V."/>
            <person name="Bardou P."/>
            <person name="Bechner M."/>
            <person name="Bellec A."/>
            <person name="Berger A."/>
            <person name="Berges H."/>
            <person name="Bidwell S."/>
            <person name="Bisseling T."/>
            <person name="Choisne N."/>
            <person name="Couloux A."/>
            <person name="Denny R."/>
            <person name="Deshpande S."/>
            <person name="Dai X."/>
            <person name="Doyle J.J."/>
            <person name="Dudez A.M."/>
            <person name="Farmer A.D."/>
            <person name="Fouteau S."/>
            <person name="Franken C."/>
            <person name="Gibelin C."/>
            <person name="Gish J."/>
            <person name="Goldstein S."/>
            <person name="Gonzalez A.J."/>
            <person name="Green P.J."/>
            <person name="Hallab A."/>
            <person name="Hartog M."/>
            <person name="Hua A."/>
            <person name="Humphray S.J."/>
            <person name="Jeong D.H."/>
            <person name="Jing Y."/>
            <person name="Jocker A."/>
            <person name="Kenton S.M."/>
            <person name="Kim D.J."/>
            <person name="Klee K."/>
            <person name="Lai H."/>
            <person name="Lang C."/>
            <person name="Lin S."/>
            <person name="Macmil S.L."/>
            <person name="Magdelenat G."/>
            <person name="Matthews L."/>
            <person name="McCorrison J."/>
            <person name="Monaghan E.L."/>
            <person name="Mun J.H."/>
            <person name="Najar F.Z."/>
            <person name="Nicholson C."/>
            <person name="Noirot C."/>
            <person name="O'Bleness M."/>
            <person name="Paule C.R."/>
            <person name="Poulain J."/>
            <person name="Prion F."/>
            <person name="Qin B."/>
            <person name="Qu C."/>
            <person name="Retzel E.F."/>
            <person name="Riddle C."/>
            <person name="Sallet E."/>
            <person name="Samain S."/>
            <person name="Samson N."/>
            <person name="Sanders I."/>
            <person name="Saurat O."/>
            <person name="Scarpelli C."/>
            <person name="Schiex T."/>
            <person name="Segurens B."/>
            <person name="Severin A.J."/>
            <person name="Sherrier D.J."/>
            <person name="Shi R."/>
            <person name="Sims S."/>
            <person name="Singer S.R."/>
            <person name="Sinharoy S."/>
            <person name="Sterck L."/>
            <person name="Viollet A."/>
            <person name="Wang B.B."/>
            <person name="Wang K."/>
            <person name="Wang M."/>
            <person name="Wang X."/>
            <person name="Warfsmann J."/>
            <person name="Weissenbach J."/>
            <person name="White D.D."/>
            <person name="White J.D."/>
            <person name="Wiley G.B."/>
            <person name="Wincker P."/>
            <person name="Xing Y."/>
            <person name="Yang L."/>
            <person name="Yao Z."/>
            <person name="Ying F."/>
            <person name="Zhai J."/>
            <person name="Zhou L."/>
            <person name="Zuber A."/>
            <person name="Denarie J."/>
            <person name="Dixon R.A."/>
            <person name="May G.D."/>
            <person name="Schwartz D.C."/>
            <person name="Rogers J."/>
            <person name="Quetier F."/>
            <person name="Town C.D."/>
            <person name="Roe B.A."/>
        </authorList>
    </citation>
    <scope>NUCLEOTIDE SEQUENCE [LARGE SCALE GENOMIC DNA]</scope>
    <source>
        <strain evidence="24">A17</strain>
        <strain evidence="25 26">cv. Jemalong A17</strain>
    </source>
</reference>
<evidence type="ECO:0000256" key="14">
    <source>
        <dbReference type="ARBA" id="ARBA00022840"/>
    </source>
</evidence>
<dbReference type="GO" id="GO:0004674">
    <property type="term" value="F:protein serine/threonine kinase activity"/>
    <property type="evidence" value="ECO:0007669"/>
    <property type="project" value="UniProtKB-KW"/>
</dbReference>
<keyword evidence="17 23" id="KW-0675">Receptor</keyword>
<evidence type="ECO:0000256" key="19">
    <source>
        <dbReference type="PROSITE-ProRule" id="PRU10141"/>
    </source>
</evidence>
<dbReference type="Gene3D" id="1.10.510.10">
    <property type="entry name" value="Transferase(Phosphotransferase) domain 1"/>
    <property type="match status" value="1"/>
</dbReference>
<dbReference type="eggNOG" id="ENOG502R5Z1">
    <property type="taxonomic scope" value="Eukaryota"/>
</dbReference>
<dbReference type="PROSITE" id="PS50011">
    <property type="entry name" value="PROTEIN_KINASE_DOM"/>
    <property type="match status" value="1"/>
</dbReference>
<evidence type="ECO:0000256" key="7">
    <source>
        <dbReference type="ARBA" id="ARBA00022527"/>
    </source>
</evidence>
<evidence type="ECO:0000313" key="23">
    <source>
        <dbReference type="EMBL" id="AAR11301.1"/>
    </source>
</evidence>
<keyword evidence="14 19" id="KW-0067">ATP-binding</keyword>
<dbReference type="HOGENOM" id="CLU_000288_62_6_1"/>
<dbReference type="FunFam" id="1.10.510.10:FF:000522">
    <property type="entry name" value="L-type lectin-domain containing receptor kinase IX.1"/>
    <property type="match status" value="1"/>
</dbReference>
<keyword evidence="18" id="KW-0325">Glycoprotein</keyword>
<evidence type="ECO:0000256" key="2">
    <source>
        <dbReference type="ARBA" id="ARBA00007606"/>
    </source>
</evidence>
<dbReference type="OMA" id="LANAWIT"/>
<sequence>MLNSPSSCSSNIINQSKNILVLFSLLLVLSYLPKTNSLLFNITNFDDPTVASNMSYQGDGKSTNGSIDLNKVSYLFRVGRAFYSQPLHLWDKKTNTLTSFTTRFSFTIDKLNDTTYGDGFVFYLAPLGYQIPPNSAGGVYGLFNATTNSNFVMNYVVGVEFDTFVGPTDPPMKHVGIDDNALTSVAFGKFDIDKNLGRVCYVLIDYNSDEKMLEVFWSFKGRFVKGDGSYGNSSISYQIDLMKKLPEFVNIGFSASTGLSTESNVIHSWEFSSNLEDSNSTTSLVEGNDGKGSLKTVIVVVAVIVPVILVFLIASIVGWVIVKRKRKNCDEGLDEYGIPFPKKFDLDKATIPRRFEYSELVAATNGFDDDRMLGRGGYGQVYKGALSYLGKIVAVKRIFADFENSERVFINEVRIISRLIHRNLVQFIGWCHEQDELLLVFEYMPNGSLDTHLFGDKKSLAWEVRYKVALGVANALRYLHDDAEQCVLHRDIKSANVLLDTDFSTKLGDFGMAKLVDPMLRTQRTDVVGTYGYLAPEYINGGRASKESDMYSFGIVALELATGRRFFQDGDFHVPLMNWVWGLYVEGNLMCAADEKLNMEFDVSEMKSLLIVGLWCTHSNDKERPKAYEVIKVLQLEMALPELPLDMHDRAPPIVPFRQSNGPSMAPPMTNSLITSGR</sequence>
<dbReference type="GO" id="GO:0005886">
    <property type="term" value="C:plasma membrane"/>
    <property type="evidence" value="ECO:0000318"/>
    <property type="project" value="GO_Central"/>
</dbReference>
<evidence type="ECO:0000256" key="21">
    <source>
        <dbReference type="SAM" id="Phobius"/>
    </source>
</evidence>
<dbReference type="PROSITE" id="PS00107">
    <property type="entry name" value="PROTEIN_KINASE_ATP"/>
    <property type="match status" value="1"/>
</dbReference>
<keyword evidence="13 23" id="KW-0418">Kinase</keyword>
<organism evidence="23">
    <name type="scientific">Medicago truncatula</name>
    <name type="common">Barrel medic</name>
    <name type="synonym">Medicago tribuloides</name>
    <dbReference type="NCBI Taxonomy" id="3880"/>
    <lineage>
        <taxon>Eukaryota</taxon>
        <taxon>Viridiplantae</taxon>
        <taxon>Streptophyta</taxon>
        <taxon>Embryophyta</taxon>
        <taxon>Tracheophyta</taxon>
        <taxon>Spermatophyta</taxon>
        <taxon>Magnoliopsida</taxon>
        <taxon>eudicotyledons</taxon>
        <taxon>Gunneridae</taxon>
        <taxon>Pentapetalae</taxon>
        <taxon>rosids</taxon>
        <taxon>fabids</taxon>
        <taxon>Fabales</taxon>
        <taxon>Fabaceae</taxon>
        <taxon>Papilionoideae</taxon>
        <taxon>50 kb inversion clade</taxon>
        <taxon>NPAAA clade</taxon>
        <taxon>Hologalegina</taxon>
        <taxon>IRL clade</taxon>
        <taxon>Trifolieae</taxon>
        <taxon>Medicago</taxon>
    </lineage>
</organism>
<feature type="region of interest" description="Disordered" evidence="20">
    <location>
        <begin position="656"/>
        <end position="678"/>
    </location>
</feature>
<dbReference type="EnsemblPlants" id="AES59128">
    <property type="protein sequence ID" value="AES59128"/>
    <property type="gene ID" value="MTR_1g014240"/>
</dbReference>
<dbReference type="PROSITE" id="PS00108">
    <property type="entry name" value="PROTEIN_KINASE_ST"/>
    <property type="match status" value="1"/>
</dbReference>
<evidence type="ECO:0000256" key="4">
    <source>
        <dbReference type="ARBA" id="ARBA00010217"/>
    </source>
</evidence>
<evidence type="ECO:0000256" key="8">
    <source>
        <dbReference type="ARBA" id="ARBA00022679"/>
    </source>
</evidence>
<evidence type="ECO:0000256" key="1">
    <source>
        <dbReference type="ARBA" id="ARBA00004251"/>
    </source>
</evidence>
<dbReference type="PROSITE" id="PS00308">
    <property type="entry name" value="LECTIN_LEGUME_ALPHA"/>
    <property type="match status" value="1"/>
</dbReference>
<dbReference type="SMART" id="SM00220">
    <property type="entry name" value="S_TKc"/>
    <property type="match status" value="1"/>
</dbReference>
<protein>
    <recommendedName>
        <fullName evidence="5">non-specific serine/threonine protein kinase</fullName>
        <ecNumber evidence="5">2.7.11.1</ecNumber>
    </recommendedName>
</protein>
<feature type="binding site" evidence="19">
    <location>
        <position position="396"/>
    </location>
    <ligand>
        <name>ATP</name>
        <dbReference type="ChEBI" id="CHEBI:30616"/>
    </ligand>
</feature>
<dbReference type="EMBL" id="AY358030">
    <property type="protein sequence ID" value="AAR11301.1"/>
    <property type="molecule type" value="mRNA"/>
</dbReference>
<keyword evidence="8" id="KW-0808">Transferase</keyword>
<dbReference type="InterPro" id="IPR000985">
    <property type="entry name" value="Lectin_LegA_CS"/>
</dbReference>
<evidence type="ECO:0000256" key="9">
    <source>
        <dbReference type="ARBA" id="ARBA00022692"/>
    </source>
</evidence>
<dbReference type="SUPFAM" id="SSF56112">
    <property type="entry name" value="Protein kinase-like (PK-like)"/>
    <property type="match status" value="1"/>
</dbReference>
<evidence type="ECO:0000256" key="18">
    <source>
        <dbReference type="ARBA" id="ARBA00023180"/>
    </source>
</evidence>
<dbReference type="CDD" id="cd14066">
    <property type="entry name" value="STKc_IRAK"/>
    <property type="match status" value="1"/>
</dbReference>
<dbReference type="GO" id="GO:0005524">
    <property type="term" value="F:ATP binding"/>
    <property type="evidence" value="ECO:0007669"/>
    <property type="project" value="UniProtKB-UniRule"/>
</dbReference>
<dbReference type="CDD" id="cd06899">
    <property type="entry name" value="lectin_legume_LecRK_Arcelin_ConA"/>
    <property type="match status" value="1"/>
</dbReference>
<dbReference type="SUPFAM" id="SSF49899">
    <property type="entry name" value="Concanavalin A-like lectins/glucanases"/>
    <property type="match status" value="1"/>
</dbReference>
<dbReference type="OrthoDB" id="4062651at2759"/>
<reference evidence="23" key="1">
    <citation type="journal article" date="2003" name="Plant Physiol.">
        <title>Characterization of four lectin-like receptor kinases expressed in roots of Medicago truncatula. Structure, location, regulation of expression, and potential role in the symbiosis with Sinorhizobium meliloti.</title>
        <authorList>
            <person name="Navarro-Gochicoa M.T."/>
            <person name="Camut S."/>
            <person name="Timmers A.C."/>
            <person name="Niebel A."/>
            <person name="Herve C."/>
            <person name="Boutet E."/>
            <person name="Bono J.J."/>
            <person name="Imberty A."/>
            <person name="Cullimore J.V."/>
        </authorList>
    </citation>
    <scope>NUCLEOTIDE SEQUENCE</scope>
</reference>
<evidence type="ECO:0000256" key="6">
    <source>
        <dbReference type="ARBA" id="ARBA00022475"/>
    </source>
</evidence>
<evidence type="ECO:0000256" key="10">
    <source>
        <dbReference type="ARBA" id="ARBA00022729"/>
    </source>
</evidence>
<evidence type="ECO:0000256" key="12">
    <source>
        <dbReference type="ARBA" id="ARBA00022741"/>
    </source>
</evidence>
<dbReference type="KEGG" id="mtr:11435389"/>
<keyword evidence="7" id="KW-0723">Serine/threonine-protein kinase</keyword>
<dbReference type="Pfam" id="PF00069">
    <property type="entry name" value="Pkinase"/>
    <property type="match status" value="1"/>
</dbReference>
<dbReference type="AlphaFoldDB" id="Q6UY57"/>
<evidence type="ECO:0000256" key="3">
    <source>
        <dbReference type="ARBA" id="ARBA00008536"/>
    </source>
</evidence>
<keyword evidence="11" id="KW-0430">Lectin</keyword>
<dbReference type="PANTHER" id="PTHR27007">
    <property type="match status" value="1"/>
</dbReference>
<dbReference type="STRING" id="3880.Q6UY57"/>
<dbReference type="Proteomes" id="UP000002051">
    <property type="component" value="Unassembled WGS sequence"/>
</dbReference>
<dbReference type="InterPro" id="IPR017441">
    <property type="entry name" value="Protein_kinase_ATP_BS"/>
</dbReference>
<evidence type="ECO:0000256" key="13">
    <source>
        <dbReference type="ARBA" id="ARBA00022777"/>
    </source>
</evidence>
<dbReference type="FunFam" id="3.30.200.20:FF:000529">
    <property type="entry name" value="L-type lectin-domain containing receptor kinase IX.1"/>
    <property type="match status" value="1"/>
</dbReference>
<evidence type="ECO:0000256" key="15">
    <source>
        <dbReference type="ARBA" id="ARBA00022989"/>
    </source>
</evidence>
<evidence type="ECO:0000313" key="25">
    <source>
        <dbReference type="EnsemblPlants" id="AES59128"/>
    </source>
</evidence>
<evidence type="ECO:0000256" key="20">
    <source>
        <dbReference type="SAM" id="MobiDB-lite"/>
    </source>
</evidence>
<dbReference type="GO" id="GO:0009610">
    <property type="term" value="P:response to symbiotic fungus"/>
    <property type="evidence" value="ECO:0007669"/>
    <property type="project" value="UniProtKB-ARBA"/>
</dbReference>
<keyword evidence="16 21" id="KW-0472">Membrane</keyword>
<dbReference type="InterPro" id="IPR008271">
    <property type="entry name" value="Ser/Thr_kinase_AS"/>
</dbReference>
<evidence type="ECO:0000256" key="11">
    <source>
        <dbReference type="ARBA" id="ARBA00022734"/>
    </source>
</evidence>
<comment type="subcellular location">
    <subcellularLocation>
        <location evidence="1">Cell membrane</location>
        <topology evidence="1">Single-pass type I membrane protein</topology>
    </subcellularLocation>
</comment>